<evidence type="ECO:0000256" key="8">
    <source>
        <dbReference type="ARBA" id="ARBA00023136"/>
    </source>
</evidence>
<dbReference type="GO" id="GO:0015648">
    <property type="term" value="F:lipid-linked peptidoglycan transporter activity"/>
    <property type="evidence" value="ECO:0007669"/>
    <property type="project" value="TreeGrafter"/>
</dbReference>
<evidence type="ECO:0000256" key="7">
    <source>
        <dbReference type="ARBA" id="ARBA00022989"/>
    </source>
</evidence>
<evidence type="ECO:0000256" key="12">
    <source>
        <dbReference type="ARBA" id="ARBA00041185"/>
    </source>
</evidence>
<keyword evidence="7 17" id="KW-1133">Transmembrane helix</keyword>
<keyword evidence="2" id="KW-0328">Glycosyltransferase</keyword>
<evidence type="ECO:0000256" key="10">
    <source>
        <dbReference type="ARBA" id="ARBA00033270"/>
    </source>
</evidence>
<organism evidence="18 19">
    <name type="scientific">Butyribacter intestini</name>
    <dbReference type="NCBI Taxonomy" id="1703332"/>
    <lineage>
        <taxon>Bacteria</taxon>
        <taxon>Bacillati</taxon>
        <taxon>Bacillota</taxon>
        <taxon>Clostridia</taxon>
        <taxon>Lachnospirales</taxon>
        <taxon>Lachnospiraceae</taxon>
        <taxon>Butyribacter</taxon>
    </lineage>
</organism>
<keyword evidence="4 17" id="KW-0812">Transmembrane</keyword>
<evidence type="ECO:0000256" key="2">
    <source>
        <dbReference type="ARBA" id="ARBA00022676"/>
    </source>
</evidence>
<comment type="similarity">
    <text evidence="11">Belongs to the SEDS family. FtsW subfamily.</text>
</comment>
<dbReference type="AlphaFoldDB" id="A0AAW3JNZ0"/>
<comment type="function">
    <text evidence="16">Peptidoglycan polymerase that is essential for cell division.</text>
</comment>
<dbReference type="EC" id="2.4.99.28" evidence="14"/>
<feature type="transmembrane region" description="Helical" evidence="17">
    <location>
        <begin position="64"/>
        <end position="85"/>
    </location>
</feature>
<keyword evidence="8 17" id="KW-0472">Membrane</keyword>
<dbReference type="InterPro" id="IPR001182">
    <property type="entry name" value="FtsW/RodA"/>
</dbReference>
<name>A0AAW3JNZ0_9FIRM</name>
<evidence type="ECO:0000256" key="1">
    <source>
        <dbReference type="ARBA" id="ARBA00004141"/>
    </source>
</evidence>
<evidence type="ECO:0000256" key="4">
    <source>
        <dbReference type="ARBA" id="ARBA00022692"/>
    </source>
</evidence>
<comment type="caution">
    <text evidence="18">The sequence shown here is derived from an EMBL/GenBank/DDBJ whole genome shotgun (WGS) entry which is preliminary data.</text>
</comment>
<dbReference type="GO" id="GO:0005886">
    <property type="term" value="C:plasma membrane"/>
    <property type="evidence" value="ECO:0007669"/>
    <property type="project" value="TreeGrafter"/>
</dbReference>
<sequence>MSTAWSKEKTTGPRKEKIYSKYDYVLIALTIGIAVFGIVMIRSAGVYNAMLLGSELRFVKSQAAGLLAGCAMMLFVAGFDYHIFIRMIFSKNKKIRVVHILYVIALVMQIAVLFIGVDYNGARRWLKFGPVQFQPSEITKIVVIIFISYVAYINRSIFDTFSGFLKVMAFTTPLIAVIAKENLSSAIVVAGISVGMCFIASNKNGYFVVCIVVMMMAAALYIIFGDPFRMERIQIWLHVETNENAHQIKQGLYAIATGGLFGNGIGNSVQKLGYIPEAYNDMIFSVICEELGVVGAAGVIIAFIILFFKVIQIGYKAKDIFGTMLCAGVMLQLSIQVVINVAVVTNSIPSTGIPLPFISYGGTSAMIMMAEMGIVLGVSKREKRLNSL</sequence>
<dbReference type="PANTHER" id="PTHR30474:SF2">
    <property type="entry name" value="PEPTIDOGLYCAN GLYCOSYLTRANSFERASE FTSW-RELATED"/>
    <property type="match status" value="1"/>
</dbReference>
<dbReference type="GO" id="GO:0008955">
    <property type="term" value="F:peptidoglycan glycosyltransferase activity"/>
    <property type="evidence" value="ECO:0007669"/>
    <property type="project" value="UniProtKB-EC"/>
</dbReference>
<dbReference type="PANTHER" id="PTHR30474">
    <property type="entry name" value="CELL CYCLE PROTEIN"/>
    <property type="match status" value="1"/>
</dbReference>
<proteinExistence type="inferred from homology"/>
<evidence type="ECO:0000256" key="9">
    <source>
        <dbReference type="ARBA" id="ARBA00032370"/>
    </source>
</evidence>
<comment type="catalytic activity">
    <reaction evidence="15">
        <text>[GlcNAc-(1-&gt;4)-Mur2Ac(oyl-L-Ala-gamma-D-Glu-L-Lys-D-Ala-D-Ala)](n)-di-trans,octa-cis-undecaprenyl diphosphate + beta-D-GlcNAc-(1-&gt;4)-Mur2Ac(oyl-L-Ala-gamma-D-Glu-L-Lys-D-Ala-D-Ala)-di-trans,octa-cis-undecaprenyl diphosphate = [GlcNAc-(1-&gt;4)-Mur2Ac(oyl-L-Ala-gamma-D-Glu-L-Lys-D-Ala-D-Ala)](n+1)-di-trans,octa-cis-undecaprenyl diphosphate + di-trans,octa-cis-undecaprenyl diphosphate + H(+)</text>
        <dbReference type="Rhea" id="RHEA:23708"/>
        <dbReference type="Rhea" id="RHEA-COMP:9602"/>
        <dbReference type="Rhea" id="RHEA-COMP:9603"/>
        <dbReference type="ChEBI" id="CHEBI:15378"/>
        <dbReference type="ChEBI" id="CHEBI:58405"/>
        <dbReference type="ChEBI" id="CHEBI:60033"/>
        <dbReference type="ChEBI" id="CHEBI:78435"/>
        <dbReference type="EC" id="2.4.99.28"/>
    </reaction>
</comment>
<comment type="subcellular location">
    <subcellularLocation>
        <location evidence="1">Membrane</location>
        <topology evidence="1">Multi-pass membrane protein</topology>
    </subcellularLocation>
</comment>
<dbReference type="Proteomes" id="UP000050833">
    <property type="component" value="Unassembled WGS sequence"/>
</dbReference>
<evidence type="ECO:0000256" key="16">
    <source>
        <dbReference type="ARBA" id="ARBA00049966"/>
    </source>
</evidence>
<dbReference type="RefSeq" id="WP_055943388.1">
    <property type="nucleotide sequence ID" value="NZ_LLKB01000005.1"/>
</dbReference>
<dbReference type="GO" id="GO:0032153">
    <property type="term" value="C:cell division site"/>
    <property type="evidence" value="ECO:0007669"/>
    <property type="project" value="TreeGrafter"/>
</dbReference>
<feature type="transmembrane region" description="Helical" evidence="17">
    <location>
        <begin position="24"/>
        <end position="44"/>
    </location>
</feature>
<feature type="transmembrane region" description="Helical" evidence="17">
    <location>
        <begin position="320"/>
        <end position="345"/>
    </location>
</feature>
<gene>
    <name evidence="18" type="ORF">APZ18_07445</name>
</gene>
<evidence type="ECO:0000256" key="15">
    <source>
        <dbReference type="ARBA" id="ARBA00049902"/>
    </source>
</evidence>
<feature type="transmembrane region" description="Helical" evidence="17">
    <location>
        <begin position="161"/>
        <end position="179"/>
    </location>
</feature>
<protein>
    <recommendedName>
        <fullName evidence="12">Probable peptidoglycan glycosyltransferase FtsW</fullName>
        <ecNumber evidence="14">2.4.99.28</ecNumber>
    </recommendedName>
    <alternativeName>
        <fullName evidence="13">Cell division protein FtsW</fullName>
    </alternativeName>
    <alternativeName>
        <fullName evidence="10">Cell wall polymerase</fullName>
    </alternativeName>
    <alternativeName>
        <fullName evidence="9">Peptidoglycan polymerase</fullName>
    </alternativeName>
</protein>
<dbReference type="Pfam" id="PF01098">
    <property type="entry name" value="FTSW_RODA_SPOVE"/>
    <property type="match status" value="1"/>
</dbReference>
<feature type="transmembrane region" description="Helical" evidence="17">
    <location>
        <begin position="357"/>
        <end position="378"/>
    </location>
</feature>
<feature type="transmembrane region" description="Helical" evidence="17">
    <location>
        <begin position="97"/>
        <end position="117"/>
    </location>
</feature>
<keyword evidence="19" id="KW-1185">Reference proteome</keyword>
<accession>A0AAW3JNZ0</accession>
<dbReference type="GO" id="GO:0008360">
    <property type="term" value="P:regulation of cell shape"/>
    <property type="evidence" value="ECO:0007669"/>
    <property type="project" value="UniProtKB-KW"/>
</dbReference>
<feature type="transmembrane region" description="Helical" evidence="17">
    <location>
        <begin position="206"/>
        <end position="224"/>
    </location>
</feature>
<evidence type="ECO:0000256" key="5">
    <source>
        <dbReference type="ARBA" id="ARBA00022960"/>
    </source>
</evidence>
<dbReference type="GO" id="GO:0051301">
    <property type="term" value="P:cell division"/>
    <property type="evidence" value="ECO:0007669"/>
    <property type="project" value="InterPro"/>
</dbReference>
<dbReference type="GO" id="GO:0009252">
    <property type="term" value="P:peptidoglycan biosynthetic process"/>
    <property type="evidence" value="ECO:0007669"/>
    <property type="project" value="UniProtKB-KW"/>
</dbReference>
<evidence type="ECO:0000313" key="18">
    <source>
        <dbReference type="EMBL" id="KQC84578.1"/>
    </source>
</evidence>
<feature type="transmembrane region" description="Helical" evidence="17">
    <location>
        <begin position="282"/>
        <end position="308"/>
    </location>
</feature>
<feature type="transmembrane region" description="Helical" evidence="17">
    <location>
        <begin position="185"/>
        <end position="201"/>
    </location>
</feature>
<keyword evidence="3" id="KW-0808">Transferase</keyword>
<reference evidence="18 19" key="1">
    <citation type="submission" date="2015-10" db="EMBL/GenBank/DDBJ databases">
        <title>Butyribacter intestini gen. nov., sp. nov., a butyric acid-producing bacterium of the family Lachnospiraceae isolated from the human faeces.</title>
        <authorList>
            <person name="Zou Y."/>
            <person name="Xue W."/>
            <person name="Luo G."/>
            <person name="Lv M."/>
        </authorList>
    </citation>
    <scope>NUCLEOTIDE SEQUENCE [LARGE SCALE GENOMIC DNA]</scope>
    <source>
        <strain evidence="18 19">TF01-11</strain>
    </source>
</reference>
<keyword evidence="6" id="KW-0573">Peptidoglycan synthesis</keyword>
<evidence type="ECO:0000256" key="3">
    <source>
        <dbReference type="ARBA" id="ARBA00022679"/>
    </source>
</evidence>
<evidence type="ECO:0000256" key="17">
    <source>
        <dbReference type="SAM" id="Phobius"/>
    </source>
</evidence>
<evidence type="ECO:0000313" key="19">
    <source>
        <dbReference type="Proteomes" id="UP000050833"/>
    </source>
</evidence>
<evidence type="ECO:0000256" key="6">
    <source>
        <dbReference type="ARBA" id="ARBA00022984"/>
    </source>
</evidence>
<evidence type="ECO:0000256" key="14">
    <source>
        <dbReference type="ARBA" id="ARBA00044770"/>
    </source>
</evidence>
<feature type="transmembrane region" description="Helical" evidence="17">
    <location>
        <begin position="137"/>
        <end position="154"/>
    </location>
</feature>
<dbReference type="EMBL" id="LLKB01000005">
    <property type="protein sequence ID" value="KQC84578.1"/>
    <property type="molecule type" value="Genomic_DNA"/>
</dbReference>
<evidence type="ECO:0000256" key="13">
    <source>
        <dbReference type="ARBA" id="ARBA00041418"/>
    </source>
</evidence>
<evidence type="ECO:0000256" key="11">
    <source>
        <dbReference type="ARBA" id="ARBA00038053"/>
    </source>
</evidence>
<keyword evidence="5" id="KW-0133">Cell shape</keyword>